<evidence type="ECO:0000313" key="2">
    <source>
        <dbReference type="EMBL" id="WQG92685.1"/>
    </source>
</evidence>
<sequence length="191" mass="21036">MLKELKKELLKALTNLKTEKFDGVYSSDQLNISDRVVGGKVELINADGSLNVAPDGDYELEDGFKFTVKDGVIASIEGEEQPEELANETPTEDTPAPDDNKVAIEELQKETAAIKAEVESIKEILAQLTGSVSDSATKEEMQKFSKEVKTLTDTINKVAKLPAEFSKTTKSTKTKTDNHDKLMDVIKLMKK</sequence>
<dbReference type="Proteomes" id="UP001326715">
    <property type="component" value="Chromosome"/>
</dbReference>
<gene>
    <name evidence="2" type="ORF">SR876_14295</name>
    <name evidence="3" type="ORF">SR876_15840</name>
</gene>
<evidence type="ECO:0000313" key="3">
    <source>
        <dbReference type="EMBL" id="WQG92992.1"/>
    </source>
</evidence>
<name>A0ABZ0XQL8_9BACT</name>
<protein>
    <submittedName>
        <fullName evidence="3">Uncharacterized protein</fullName>
    </submittedName>
</protein>
<feature type="region of interest" description="Disordered" evidence="1">
    <location>
        <begin position="77"/>
        <end position="99"/>
    </location>
</feature>
<dbReference type="RefSeq" id="WP_322518625.1">
    <property type="nucleotide sequence ID" value="NZ_CP139972.1"/>
</dbReference>
<reference evidence="3 4" key="1">
    <citation type="submission" date="2023-11" db="EMBL/GenBank/DDBJ databases">
        <title>MicrobeMod: A computational toolkit for identifying prokaryotic methylation and restriction-modification with nanopore sequencing.</title>
        <authorList>
            <person name="Crits-Christoph A."/>
            <person name="Kang S.C."/>
            <person name="Lee H."/>
            <person name="Ostrov N."/>
        </authorList>
    </citation>
    <scope>NUCLEOTIDE SEQUENCE [LARGE SCALE GENOMIC DNA]</scope>
    <source>
        <strain evidence="3 4">ATCC 23090</strain>
    </source>
</reference>
<evidence type="ECO:0000256" key="1">
    <source>
        <dbReference type="SAM" id="MobiDB-lite"/>
    </source>
</evidence>
<organism evidence="3 4">
    <name type="scientific">Chitinophaga sancti</name>
    <dbReference type="NCBI Taxonomy" id="1004"/>
    <lineage>
        <taxon>Bacteria</taxon>
        <taxon>Pseudomonadati</taxon>
        <taxon>Bacteroidota</taxon>
        <taxon>Chitinophagia</taxon>
        <taxon>Chitinophagales</taxon>
        <taxon>Chitinophagaceae</taxon>
        <taxon>Chitinophaga</taxon>
    </lineage>
</organism>
<dbReference type="EMBL" id="CP140154">
    <property type="protein sequence ID" value="WQG92685.1"/>
    <property type="molecule type" value="Genomic_DNA"/>
</dbReference>
<keyword evidence="4" id="KW-1185">Reference proteome</keyword>
<feature type="compositionally biased region" description="Acidic residues" evidence="1">
    <location>
        <begin position="77"/>
        <end position="86"/>
    </location>
</feature>
<accession>A0ABZ0XQL8</accession>
<dbReference type="EMBL" id="CP140154">
    <property type="protein sequence ID" value="WQG92992.1"/>
    <property type="molecule type" value="Genomic_DNA"/>
</dbReference>
<proteinExistence type="predicted"/>
<evidence type="ECO:0000313" key="4">
    <source>
        <dbReference type="Proteomes" id="UP001326715"/>
    </source>
</evidence>